<accession>A0AAF0AIC9</accession>
<feature type="transmembrane region" description="Helical" evidence="13">
    <location>
        <begin position="6"/>
        <end position="22"/>
    </location>
</feature>
<keyword evidence="7 13" id="KW-0406">Ion transport</keyword>
<evidence type="ECO:0000256" key="4">
    <source>
        <dbReference type="ARBA" id="ARBA00022692"/>
    </source>
</evidence>
<evidence type="ECO:0000256" key="10">
    <source>
        <dbReference type="ARBA" id="ARBA00025198"/>
    </source>
</evidence>
<evidence type="ECO:0000256" key="6">
    <source>
        <dbReference type="ARBA" id="ARBA00022989"/>
    </source>
</evidence>
<evidence type="ECO:0000256" key="13">
    <source>
        <dbReference type="HAMAP-Rule" id="MF_01398"/>
    </source>
</evidence>
<evidence type="ECO:0000256" key="11">
    <source>
        <dbReference type="ARBA" id="ARBA00025614"/>
    </source>
</evidence>
<sequence>MSIDWVTVLAQIANFLVLLWLLKRFLYRPILDGIDAREAQISKRMAAAEQAQREAKAAESQYVKQRAQLVTEHDALLEKALAATEDQRDDLLAAARVKLEQEQQDWRKHLEHERQAFNTRLQQNGTEALLRLTRKALHDLADETLEDAIVRHIGKQLQPMVGELRQAAADSKKAQVTTRDALAQDTQALLQSEVQQWLPDVALSFATDAQQAPGLIMQVGGAQVAWTTDSYMDELAQLLSQHASSAASLRLDTDER</sequence>
<keyword evidence="5 13" id="KW-0375">Hydrogen ion transport</keyword>
<keyword evidence="3 13" id="KW-0138">CF(0)</keyword>
<feature type="coiled-coil region" evidence="14">
    <location>
        <begin position="41"/>
        <end position="68"/>
    </location>
</feature>
<comment type="similarity">
    <text evidence="1 13">Belongs to the ATPase B chain family.</text>
</comment>
<comment type="function">
    <text evidence="11">Component of the F(0) channel, it forms part of the peripheral stalk, linking F(1) to F(0). The b'-subunit is a diverged and duplicated form of b found in plants and photosynthetic bacteria.</text>
</comment>
<dbReference type="AlphaFoldDB" id="A0AAF0AIC9"/>
<keyword evidence="9 13" id="KW-0066">ATP synthesis</keyword>
<dbReference type="PANTHER" id="PTHR33445">
    <property type="entry name" value="ATP SYNTHASE SUBUNIT B', CHLOROPLASTIC"/>
    <property type="match status" value="1"/>
</dbReference>
<keyword evidence="14" id="KW-0175">Coiled coil</keyword>
<dbReference type="CDD" id="cd06503">
    <property type="entry name" value="ATP-synt_Fo_b"/>
    <property type="match status" value="1"/>
</dbReference>
<dbReference type="InterPro" id="IPR050059">
    <property type="entry name" value="ATP_synthase_B_chain"/>
</dbReference>
<dbReference type="HAMAP" id="MF_01398">
    <property type="entry name" value="ATP_synth_b_bprime"/>
    <property type="match status" value="1"/>
</dbReference>
<dbReference type="KEGG" id="dce:O6P33_11000"/>
<gene>
    <name evidence="13" type="primary">atpF</name>
    <name evidence="15" type="ORF">O6P33_11000</name>
</gene>
<dbReference type="GO" id="GO:0045259">
    <property type="term" value="C:proton-transporting ATP synthase complex"/>
    <property type="evidence" value="ECO:0007669"/>
    <property type="project" value="UniProtKB-KW"/>
</dbReference>
<keyword evidence="6 13" id="KW-1133">Transmembrane helix</keyword>
<protein>
    <recommendedName>
        <fullName evidence="13">ATP synthase subunit b</fullName>
    </recommendedName>
    <alternativeName>
        <fullName evidence="13">ATP synthase F(0) sector subunit b</fullName>
    </alternativeName>
    <alternativeName>
        <fullName evidence="13">ATPase subunit I</fullName>
    </alternativeName>
    <alternativeName>
        <fullName evidence="13">F-type ATPase subunit b</fullName>
        <shortName evidence="13">F-ATPase subunit b</shortName>
    </alternativeName>
</protein>
<keyword evidence="13" id="KW-1003">Cell membrane</keyword>
<comment type="subunit">
    <text evidence="13">F-type ATPases have 2 components, F(1) - the catalytic core - and F(0) - the membrane proton channel. F(1) has five subunits: alpha(3), beta(3), gamma(1), delta(1), epsilon(1). F(0) has three main subunits: a(1), b(2) and c(10-14). The alpha and beta chains form an alternating ring which encloses part of the gamma chain. F(1) is attached to F(0) by a central stalk formed by the gamma and epsilon chains, while a peripheral stalk is formed by the delta and b chains.</text>
</comment>
<evidence type="ECO:0000256" key="14">
    <source>
        <dbReference type="SAM" id="Coils"/>
    </source>
</evidence>
<keyword evidence="2 13" id="KW-0813">Transport</keyword>
<evidence type="ECO:0000256" key="2">
    <source>
        <dbReference type="ARBA" id="ARBA00022448"/>
    </source>
</evidence>
<dbReference type="GO" id="GO:0012505">
    <property type="term" value="C:endomembrane system"/>
    <property type="evidence" value="ECO:0007669"/>
    <property type="project" value="UniProtKB-SubCell"/>
</dbReference>
<dbReference type="EMBL" id="CP114976">
    <property type="protein sequence ID" value="WBE24879.1"/>
    <property type="molecule type" value="Genomic_DNA"/>
</dbReference>
<evidence type="ECO:0000256" key="12">
    <source>
        <dbReference type="ARBA" id="ARBA00037847"/>
    </source>
</evidence>
<evidence type="ECO:0000256" key="9">
    <source>
        <dbReference type="ARBA" id="ARBA00023310"/>
    </source>
</evidence>
<keyword evidence="8 13" id="KW-0472">Membrane</keyword>
<comment type="function">
    <text evidence="10 13">F(1)F(0) ATP synthase produces ATP from ADP in the presence of a proton or sodium gradient. F-type ATPases consist of two structural domains, F(1) containing the extramembraneous catalytic core and F(0) containing the membrane proton channel, linked together by a central stalk and a peripheral stalk. During catalysis, ATP synthesis in the catalytic domain of F(1) is coupled via a rotary mechanism of the central stalk subunits to proton translocation.</text>
</comment>
<evidence type="ECO:0000256" key="5">
    <source>
        <dbReference type="ARBA" id="ARBA00022781"/>
    </source>
</evidence>
<dbReference type="RefSeq" id="WP_269817822.1">
    <property type="nucleotide sequence ID" value="NZ_CP114976.1"/>
</dbReference>
<organism evidence="15 16">
    <name type="scientific">Denitrificimonas caeni</name>
    <dbReference type="NCBI Taxonomy" id="521720"/>
    <lineage>
        <taxon>Bacteria</taxon>
        <taxon>Pseudomonadati</taxon>
        <taxon>Pseudomonadota</taxon>
        <taxon>Gammaproteobacteria</taxon>
        <taxon>Pseudomonadales</taxon>
        <taxon>Pseudomonadaceae</taxon>
        <taxon>Denitrificimonas</taxon>
    </lineage>
</organism>
<name>A0AAF0AIC9_9GAMM</name>
<keyword evidence="16" id="KW-1185">Reference proteome</keyword>
<dbReference type="Pfam" id="PF00430">
    <property type="entry name" value="ATP-synt_B"/>
    <property type="match status" value="1"/>
</dbReference>
<dbReference type="Proteomes" id="UP001212189">
    <property type="component" value="Chromosome"/>
</dbReference>
<dbReference type="GO" id="GO:0005886">
    <property type="term" value="C:plasma membrane"/>
    <property type="evidence" value="ECO:0007669"/>
    <property type="project" value="UniProtKB-SubCell"/>
</dbReference>
<dbReference type="InterPro" id="IPR002146">
    <property type="entry name" value="ATP_synth_b/b'su_bac/chlpt"/>
</dbReference>
<keyword evidence="4 13" id="KW-0812">Transmembrane</keyword>
<evidence type="ECO:0000256" key="8">
    <source>
        <dbReference type="ARBA" id="ARBA00023136"/>
    </source>
</evidence>
<dbReference type="GO" id="GO:0046961">
    <property type="term" value="F:proton-transporting ATPase activity, rotational mechanism"/>
    <property type="evidence" value="ECO:0007669"/>
    <property type="project" value="TreeGrafter"/>
</dbReference>
<evidence type="ECO:0000256" key="7">
    <source>
        <dbReference type="ARBA" id="ARBA00023065"/>
    </source>
</evidence>
<dbReference type="GO" id="GO:0046933">
    <property type="term" value="F:proton-transporting ATP synthase activity, rotational mechanism"/>
    <property type="evidence" value="ECO:0007669"/>
    <property type="project" value="UniProtKB-UniRule"/>
</dbReference>
<reference evidence="15 16" key="1">
    <citation type="submission" date="2022-12" db="EMBL/GenBank/DDBJ databases">
        <title>Coexistence and Characterization of a Novel Tigecycline Resistance gene tet(X) variant and blaNDM-1 in a Pseudomonas caeni Isolate of Chicken Origin.</title>
        <authorList>
            <person name="Lu X."/>
            <person name="Zhang L."/>
            <person name="Li R."/>
            <person name="Wang Z."/>
        </authorList>
    </citation>
    <scope>NUCLEOTIDE SEQUENCE [LARGE SCALE GENOMIC DNA]</scope>
    <source>
        <strain evidence="15 16">CE14</strain>
    </source>
</reference>
<proteinExistence type="inferred from homology"/>
<evidence type="ECO:0000256" key="1">
    <source>
        <dbReference type="ARBA" id="ARBA00005513"/>
    </source>
</evidence>
<evidence type="ECO:0000313" key="15">
    <source>
        <dbReference type="EMBL" id="WBE24879.1"/>
    </source>
</evidence>
<evidence type="ECO:0000256" key="3">
    <source>
        <dbReference type="ARBA" id="ARBA00022547"/>
    </source>
</evidence>
<dbReference type="PANTHER" id="PTHR33445:SF2">
    <property type="entry name" value="ATP SYNTHASE SUBUNIT B', CHLOROPLASTIC"/>
    <property type="match status" value="1"/>
</dbReference>
<evidence type="ECO:0000313" key="16">
    <source>
        <dbReference type="Proteomes" id="UP001212189"/>
    </source>
</evidence>
<comment type="subcellular location">
    <subcellularLocation>
        <location evidence="13">Cell membrane</location>
        <topology evidence="13">Single-pass membrane protein</topology>
    </subcellularLocation>
    <subcellularLocation>
        <location evidence="12">Endomembrane system</location>
        <topology evidence="12">Single-pass membrane protein</topology>
    </subcellularLocation>
</comment>